<dbReference type="AlphaFoldDB" id="U9UB20"/>
<sequence length="104" mass="11734">MLWILFQLLIEIDCQETTYLSKRRSGHTATFIDNKLYILVKDLSSTNKVPAHYNAASAKGGANNNTLFICGEFNDVKVFKVVTAYTFNPQNNSWNILKVTRGTS</sequence>
<name>U9UB20_RHIID</name>
<gene>
    <name evidence="1" type="ORF">GLOINDRAFT_23529</name>
</gene>
<reference evidence="1" key="1">
    <citation type="submission" date="2013-07" db="EMBL/GenBank/DDBJ databases">
        <title>The genome of an arbuscular mycorrhizal fungus provides insights into the evolution of the oldest plant symbiosis.</title>
        <authorList>
            <consortium name="DOE Joint Genome Institute"/>
            <person name="Tisserant E."/>
            <person name="Malbreil M."/>
            <person name="Kuo A."/>
            <person name="Kohler A."/>
            <person name="Symeonidi A."/>
            <person name="Balestrini R."/>
            <person name="Charron P."/>
            <person name="Duensing N."/>
            <person name="Frei-dit-Frey N."/>
            <person name="Gianinazzi-Pearson V."/>
            <person name="Gilbert B."/>
            <person name="Handa Y."/>
            <person name="Hijri M."/>
            <person name="Kaul R."/>
            <person name="Kawaguchi M."/>
            <person name="Krajinski F."/>
            <person name="Lammers P."/>
            <person name="Lapierre D."/>
            <person name="Masclaux F.G."/>
            <person name="Murat C."/>
            <person name="Morin E."/>
            <person name="Ndikumana S."/>
            <person name="Pagni M."/>
            <person name="Petitpierre D."/>
            <person name="Requena N."/>
            <person name="Rosikiewicz P."/>
            <person name="Riley R."/>
            <person name="Saito K."/>
            <person name="San Clemente H."/>
            <person name="Shapiro H."/>
            <person name="van Tuinen D."/>
            <person name="Becard G."/>
            <person name="Bonfante P."/>
            <person name="Paszkowski U."/>
            <person name="Shachar-Hill Y."/>
            <person name="Young J.P."/>
            <person name="Sanders I.R."/>
            <person name="Henrissat B."/>
            <person name="Rensing S.A."/>
            <person name="Grigoriev I.V."/>
            <person name="Corradi N."/>
            <person name="Roux C."/>
            <person name="Martin F."/>
        </authorList>
    </citation>
    <scope>NUCLEOTIDE SEQUENCE</scope>
    <source>
        <strain evidence="1">DAOM 197198</strain>
    </source>
</reference>
<accession>U9UB20</accession>
<dbReference type="InterPro" id="IPR015915">
    <property type="entry name" value="Kelch-typ_b-propeller"/>
</dbReference>
<dbReference type="HOGENOM" id="CLU_2251460_0_0_1"/>
<organism evidence="1">
    <name type="scientific">Rhizophagus irregularis (strain DAOM 181602 / DAOM 197198 / MUCL 43194)</name>
    <name type="common">Arbuscular mycorrhizal fungus</name>
    <name type="synonym">Glomus intraradices</name>
    <dbReference type="NCBI Taxonomy" id="747089"/>
    <lineage>
        <taxon>Eukaryota</taxon>
        <taxon>Fungi</taxon>
        <taxon>Fungi incertae sedis</taxon>
        <taxon>Mucoromycota</taxon>
        <taxon>Glomeromycotina</taxon>
        <taxon>Glomeromycetes</taxon>
        <taxon>Glomerales</taxon>
        <taxon>Glomeraceae</taxon>
        <taxon>Rhizophagus</taxon>
    </lineage>
</organism>
<evidence type="ECO:0000313" key="1">
    <source>
        <dbReference type="EMBL" id="ESA15773.1"/>
    </source>
</evidence>
<dbReference type="Gene3D" id="2.120.10.80">
    <property type="entry name" value="Kelch-type beta propeller"/>
    <property type="match status" value="1"/>
</dbReference>
<dbReference type="EMBL" id="KI281663">
    <property type="protein sequence ID" value="ESA15773.1"/>
    <property type="molecule type" value="Genomic_DNA"/>
</dbReference>
<dbReference type="SUPFAM" id="SSF50965">
    <property type="entry name" value="Galactose oxidase, central domain"/>
    <property type="match status" value="1"/>
</dbReference>
<proteinExistence type="predicted"/>
<protein>
    <submittedName>
        <fullName evidence="1">Uncharacterized protein</fullName>
    </submittedName>
</protein>
<dbReference type="InterPro" id="IPR011043">
    <property type="entry name" value="Gal_Oxase/kelch_b-propeller"/>
</dbReference>